<evidence type="ECO:0000313" key="5">
    <source>
        <dbReference type="EMBL" id="AEV30324.1"/>
    </source>
</evidence>
<dbReference type="GO" id="GO:0050519">
    <property type="term" value="F:holo-citrate lyase synthase activity"/>
    <property type="evidence" value="ECO:0007669"/>
    <property type="project" value="UniProtKB-EC"/>
</dbReference>
<dbReference type="NCBIfam" id="TIGR03124">
    <property type="entry name" value="citrate_citX"/>
    <property type="match status" value="1"/>
</dbReference>
<evidence type="ECO:0000256" key="2">
    <source>
        <dbReference type="ARBA" id="ARBA00022679"/>
    </source>
</evidence>
<dbReference type="OrthoDB" id="114886at2"/>
<dbReference type="GO" id="GO:0051191">
    <property type="term" value="P:prosthetic group biosynthetic process"/>
    <property type="evidence" value="ECO:0007669"/>
    <property type="project" value="InterPro"/>
</dbReference>
<proteinExistence type="predicted"/>
<evidence type="ECO:0000256" key="1">
    <source>
        <dbReference type="ARBA" id="ARBA00012524"/>
    </source>
</evidence>
<accession>G8QUL6</accession>
<evidence type="ECO:0000256" key="4">
    <source>
        <dbReference type="ARBA" id="ARBA00048574"/>
    </source>
</evidence>
<gene>
    <name evidence="5" type="ordered locus">SpiGrapes_2563</name>
</gene>
<dbReference type="RefSeq" id="WP_014271164.1">
    <property type="nucleotide sequence ID" value="NC_016633.1"/>
</dbReference>
<dbReference type="EC" id="2.7.7.61" evidence="1"/>
<dbReference type="KEGG" id="sgp:SpiGrapes_2563"/>
<dbReference type="AlphaFoldDB" id="G8QUL6"/>
<organism evidence="5 6">
    <name type="scientific">Sphaerochaeta pleomorpha (strain ATCC BAA-1885 / DSM 22778 / Grapes)</name>
    <dbReference type="NCBI Taxonomy" id="158190"/>
    <lineage>
        <taxon>Bacteria</taxon>
        <taxon>Pseudomonadati</taxon>
        <taxon>Spirochaetota</taxon>
        <taxon>Spirochaetia</taxon>
        <taxon>Spirochaetales</taxon>
        <taxon>Sphaerochaetaceae</taxon>
        <taxon>Sphaerochaeta</taxon>
    </lineage>
</organism>
<protein>
    <recommendedName>
        <fullName evidence="1">citrate lyase holo-[acyl-carrier protein] synthase</fullName>
        <ecNumber evidence="1">2.7.7.61</ecNumber>
    </recommendedName>
</protein>
<dbReference type="Proteomes" id="UP000005632">
    <property type="component" value="Chromosome"/>
</dbReference>
<dbReference type="HOGENOM" id="CLU_104529_1_0_12"/>
<keyword evidence="2" id="KW-0808">Transferase</keyword>
<evidence type="ECO:0000313" key="6">
    <source>
        <dbReference type="Proteomes" id="UP000005632"/>
    </source>
</evidence>
<dbReference type="EMBL" id="CP003155">
    <property type="protein sequence ID" value="AEV30324.1"/>
    <property type="molecule type" value="Genomic_DNA"/>
</dbReference>
<name>G8QUL6_SPHPG</name>
<comment type="catalytic activity">
    <reaction evidence="4">
        <text>apo-[citrate lyase ACP] + 2'-(5''-triphospho-alpha-D-ribosyl)-3'-dephospho-CoA = holo-[citrate lyase ACP] + diphosphate</text>
        <dbReference type="Rhea" id="RHEA:16333"/>
        <dbReference type="Rhea" id="RHEA-COMP:10157"/>
        <dbReference type="Rhea" id="RHEA-COMP:10158"/>
        <dbReference type="ChEBI" id="CHEBI:29999"/>
        <dbReference type="ChEBI" id="CHEBI:33019"/>
        <dbReference type="ChEBI" id="CHEBI:61378"/>
        <dbReference type="ChEBI" id="CHEBI:82683"/>
        <dbReference type="EC" id="2.7.7.61"/>
    </reaction>
</comment>
<reference evidence="5 6" key="1">
    <citation type="submission" date="2011-11" db="EMBL/GenBank/DDBJ databases">
        <title>Complete sequence of Spirochaeta sp. grapes.</title>
        <authorList>
            <consortium name="US DOE Joint Genome Institute"/>
            <person name="Lucas S."/>
            <person name="Han J."/>
            <person name="Lapidus A."/>
            <person name="Cheng J.-F."/>
            <person name="Goodwin L."/>
            <person name="Pitluck S."/>
            <person name="Peters L."/>
            <person name="Ovchinnikova G."/>
            <person name="Munk A.C."/>
            <person name="Detter J.C."/>
            <person name="Han C."/>
            <person name="Tapia R."/>
            <person name="Land M."/>
            <person name="Hauser L."/>
            <person name="Kyrpides N."/>
            <person name="Ivanova N."/>
            <person name="Pagani I."/>
            <person name="Ritalahtilisa K."/>
            <person name="Loeffler F."/>
            <person name="Woyke T."/>
        </authorList>
    </citation>
    <scope>NUCLEOTIDE SEQUENCE [LARGE SCALE GENOMIC DNA]</scope>
    <source>
        <strain evidence="6">ATCC BAA-1885 / DSM 22778 / Grapes</strain>
    </source>
</reference>
<evidence type="ECO:0000256" key="3">
    <source>
        <dbReference type="ARBA" id="ARBA00022695"/>
    </source>
</evidence>
<dbReference type="STRING" id="158190.SpiGrapes_2563"/>
<keyword evidence="3" id="KW-0548">Nucleotidyltransferase</keyword>
<dbReference type="eggNOG" id="COG3697">
    <property type="taxonomic scope" value="Bacteria"/>
</dbReference>
<keyword evidence="6" id="KW-1185">Reference proteome</keyword>
<sequence>MATLEEILKERDCRSALQASLIEKYGYPLVVCTMNIPGPDKNNARIQAGFDKSMEAFSIKNEANLEKVLERRLETGPEAYFIVTGGTNLLSLKRRLAFFEQTYPIGRLLDLDVKRLDGSPVSRKDINLGSRKCLLCHRPAKECARSQRHSIEELSAYMNEVLDRFLCKNHPWK</sequence>
<dbReference type="InterPro" id="IPR005551">
    <property type="entry name" value="CitX"/>
</dbReference>
<dbReference type="Pfam" id="PF03802">
    <property type="entry name" value="CitX"/>
    <property type="match status" value="1"/>
</dbReference>